<dbReference type="Gene3D" id="3.30.750.24">
    <property type="entry name" value="STAS domain"/>
    <property type="match status" value="1"/>
</dbReference>
<dbReference type="Pfam" id="PF01740">
    <property type="entry name" value="STAS"/>
    <property type="match status" value="1"/>
</dbReference>
<dbReference type="RefSeq" id="WP_160879755.1">
    <property type="nucleotide sequence ID" value="NZ_WUEK01000015.1"/>
</dbReference>
<comment type="caution">
    <text evidence="4">The sequence shown here is derived from an EMBL/GenBank/DDBJ whole genome shotgun (WGS) entry which is preliminary data.</text>
</comment>
<evidence type="ECO:0000256" key="1">
    <source>
        <dbReference type="ARBA" id="ARBA00009013"/>
    </source>
</evidence>
<sequence length="133" mass="13836">MIGGNFEDGAQGWRLGRRAPLAIDVADSGNPGEVVVRLDGPLDLTTHSQLRRAFYDDDQVAAARAVVVDLTAVPFIDSAGIGALATGRKVVGARNGSLALVATDGPVRRLLRVTAMDQALPVFATLDEATAPS</sequence>
<name>A0A6L7F3K7_9ACTN</name>
<keyword evidence="5" id="KW-1185">Reference proteome</keyword>
<evidence type="ECO:0000259" key="3">
    <source>
        <dbReference type="PROSITE" id="PS50801"/>
    </source>
</evidence>
<dbReference type="InterPro" id="IPR003658">
    <property type="entry name" value="Anti-sigma_ant"/>
</dbReference>
<protein>
    <recommendedName>
        <fullName evidence="2">Anti-sigma factor antagonist</fullName>
    </recommendedName>
</protein>
<dbReference type="Proteomes" id="UP000473325">
    <property type="component" value="Unassembled WGS sequence"/>
</dbReference>
<dbReference type="InterPro" id="IPR002645">
    <property type="entry name" value="STAS_dom"/>
</dbReference>
<dbReference type="CDD" id="cd07043">
    <property type="entry name" value="STAS_anti-anti-sigma_factors"/>
    <property type="match status" value="1"/>
</dbReference>
<proteinExistence type="inferred from homology"/>
<dbReference type="InterPro" id="IPR036513">
    <property type="entry name" value="STAS_dom_sf"/>
</dbReference>
<dbReference type="EMBL" id="WUEK01000015">
    <property type="protein sequence ID" value="MXG91822.1"/>
    <property type="molecule type" value="Genomic_DNA"/>
</dbReference>
<gene>
    <name evidence="4" type="ORF">GRQ65_19955</name>
</gene>
<dbReference type="SUPFAM" id="SSF52091">
    <property type="entry name" value="SpoIIaa-like"/>
    <property type="match status" value="1"/>
</dbReference>
<accession>A0A6L7F3K7</accession>
<reference evidence="4 5" key="1">
    <citation type="submission" date="2019-12" db="EMBL/GenBank/DDBJ databases">
        <authorList>
            <person name="Kun Z."/>
        </authorList>
    </citation>
    <scope>NUCLEOTIDE SEQUENCE [LARGE SCALE GENOMIC DNA]</scope>
    <source>
        <strain evidence="4 5">YIM 123512</strain>
    </source>
</reference>
<dbReference type="GO" id="GO:0043856">
    <property type="term" value="F:anti-sigma factor antagonist activity"/>
    <property type="evidence" value="ECO:0007669"/>
    <property type="project" value="InterPro"/>
</dbReference>
<evidence type="ECO:0000313" key="5">
    <source>
        <dbReference type="Proteomes" id="UP000473325"/>
    </source>
</evidence>
<dbReference type="PROSITE" id="PS50801">
    <property type="entry name" value="STAS"/>
    <property type="match status" value="1"/>
</dbReference>
<evidence type="ECO:0000256" key="2">
    <source>
        <dbReference type="RuleBase" id="RU003749"/>
    </source>
</evidence>
<dbReference type="PANTHER" id="PTHR33495">
    <property type="entry name" value="ANTI-SIGMA FACTOR ANTAGONIST TM_1081-RELATED-RELATED"/>
    <property type="match status" value="1"/>
</dbReference>
<evidence type="ECO:0000313" key="4">
    <source>
        <dbReference type="EMBL" id="MXG91822.1"/>
    </source>
</evidence>
<dbReference type="AlphaFoldDB" id="A0A6L7F3K7"/>
<feature type="domain" description="STAS" evidence="3">
    <location>
        <begin position="31"/>
        <end position="133"/>
    </location>
</feature>
<comment type="similarity">
    <text evidence="1 2">Belongs to the anti-sigma-factor antagonist family.</text>
</comment>
<organism evidence="4 5">
    <name type="scientific">Nocardioides flavescens</name>
    <dbReference type="NCBI Taxonomy" id="2691959"/>
    <lineage>
        <taxon>Bacteria</taxon>
        <taxon>Bacillati</taxon>
        <taxon>Actinomycetota</taxon>
        <taxon>Actinomycetes</taxon>
        <taxon>Propionibacteriales</taxon>
        <taxon>Nocardioidaceae</taxon>
        <taxon>Nocardioides</taxon>
    </lineage>
</organism>
<dbReference type="PANTHER" id="PTHR33495:SF2">
    <property type="entry name" value="ANTI-SIGMA FACTOR ANTAGONIST TM_1081-RELATED"/>
    <property type="match status" value="1"/>
</dbReference>
<dbReference type="NCBIfam" id="TIGR00377">
    <property type="entry name" value="ant_ant_sig"/>
    <property type="match status" value="1"/>
</dbReference>